<sequence>MPIILITYQMITLDDTQTYRTFLLAAIYTLVLYITEDSFYESIGYGEESENKKKGLISYIVEIIPLGLILFAVVEEFLESMRKAKEIGQKALIRPLLIISVCAGVAKFTANRLYLDEPHEENEDNKKMDFLSFALVIVVTGYMLFSGGEAILWLMRRIVDLGLKAYPIFIKPKKTRNPRTKRMSVSPLVIYRSVLLLFIFSILVFASHDKYENGSLEESRYIAVVGIVGFTTFAIIEAIRWLICTSFAILRQIRIASVLKTLKIMGKRGVDIAPDIFSPVFISAYVSVLLLFAFAIIPLLVDYFTLSALDQDHKNNFREVNAELVDSIRNRTSEMPFAKYTFKSFKLCSQTTLK</sequence>
<feature type="transmembrane region" description="Helical" evidence="1">
    <location>
        <begin position="91"/>
        <end position="110"/>
    </location>
</feature>
<organism evidence="2 3">
    <name type="scientific">Pristionchus entomophagus</name>
    <dbReference type="NCBI Taxonomy" id="358040"/>
    <lineage>
        <taxon>Eukaryota</taxon>
        <taxon>Metazoa</taxon>
        <taxon>Ecdysozoa</taxon>
        <taxon>Nematoda</taxon>
        <taxon>Chromadorea</taxon>
        <taxon>Rhabditida</taxon>
        <taxon>Rhabditina</taxon>
        <taxon>Diplogasteromorpha</taxon>
        <taxon>Diplogasteroidea</taxon>
        <taxon>Neodiplogasteridae</taxon>
        <taxon>Pristionchus</taxon>
    </lineage>
</organism>
<keyword evidence="1" id="KW-0472">Membrane</keyword>
<accession>A0AAV5UMQ8</accession>
<comment type="caution">
    <text evidence="2">The sequence shown here is derived from an EMBL/GenBank/DDBJ whole genome shotgun (WGS) entry which is preliminary data.</text>
</comment>
<evidence type="ECO:0000313" key="2">
    <source>
        <dbReference type="EMBL" id="GMT07170.1"/>
    </source>
</evidence>
<feature type="transmembrane region" description="Helical" evidence="1">
    <location>
        <begin position="220"/>
        <end position="243"/>
    </location>
</feature>
<dbReference type="Proteomes" id="UP001432027">
    <property type="component" value="Unassembled WGS sequence"/>
</dbReference>
<feature type="transmembrane region" description="Helical" evidence="1">
    <location>
        <begin position="18"/>
        <end position="36"/>
    </location>
</feature>
<feature type="transmembrane region" description="Helical" evidence="1">
    <location>
        <begin position="56"/>
        <end position="79"/>
    </location>
</feature>
<evidence type="ECO:0000256" key="1">
    <source>
        <dbReference type="SAM" id="Phobius"/>
    </source>
</evidence>
<feature type="transmembrane region" description="Helical" evidence="1">
    <location>
        <begin position="276"/>
        <end position="301"/>
    </location>
</feature>
<name>A0AAV5UMQ8_9BILA</name>
<feature type="transmembrane region" description="Helical" evidence="1">
    <location>
        <begin position="130"/>
        <end position="154"/>
    </location>
</feature>
<dbReference type="EMBL" id="BTSX01000006">
    <property type="protein sequence ID" value="GMT07170.1"/>
    <property type="molecule type" value="Genomic_DNA"/>
</dbReference>
<keyword evidence="1" id="KW-0812">Transmembrane</keyword>
<gene>
    <name evidence="2" type="ORF">PENTCL1PPCAC_29344</name>
</gene>
<dbReference type="AlphaFoldDB" id="A0AAV5UMQ8"/>
<keyword evidence="1" id="KW-1133">Transmembrane helix</keyword>
<proteinExistence type="predicted"/>
<feature type="transmembrane region" description="Helical" evidence="1">
    <location>
        <begin position="189"/>
        <end position="208"/>
    </location>
</feature>
<keyword evidence="3" id="KW-1185">Reference proteome</keyword>
<evidence type="ECO:0000313" key="3">
    <source>
        <dbReference type="Proteomes" id="UP001432027"/>
    </source>
</evidence>
<evidence type="ECO:0008006" key="4">
    <source>
        <dbReference type="Google" id="ProtNLM"/>
    </source>
</evidence>
<protein>
    <recommendedName>
        <fullName evidence="4">G protein-coupled receptor</fullName>
    </recommendedName>
</protein>
<reference evidence="2" key="1">
    <citation type="submission" date="2023-10" db="EMBL/GenBank/DDBJ databases">
        <title>Genome assembly of Pristionchus species.</title>
        <authorList>
            <person name="Yoshida K."/>
            <person name="Sommer R.J."/>
        </authorList>
    </citation>
    <scope>NUCLEOTIDE SEQUENCE</scope>
    <source>
        <strain evidence="2">RS0144</strain>
    </source>
</reference>